<evidence type="ECO:0000313" key="1">
    <source>
        <dbReference type="EMBL" id="RXK82920.1"/>
    </source>
</evidence>
<dbReference type="RefSeq" id="WP_129003721.1">
    <property type="nucleotide sequence ID" value="NZ_SDHZ01000002.1"/>
</dbReference>
<protein>
    <submittedName>
        <fullName evidence="1">Uncharacterized protein</fullName>
    </submittedName>
</protein>
<reference evidence="1 2" key="1">
    <citation type="submission" date="2019-01" db="EMBL/GenBank/DDBJ databases">
        <title>Filimonas sp. strain TTM-71.</title>
        <authorList>
            <person name="Chen W.-M."/>
        </authorList>
    </citation>
    <scope>NUCLEOTIDE SEQUENCE [LARGE SCALE GENOMIC DNA]</scope>
    <source>
        <strain evidence="1 2">TTM-71</strain>
    </source>
</reference>
<sequence length="201" mass="23155">MISQKEIAKLLKKTKAGLVSKDDICQVLQMDNKAADDVLSCLEKQGLLEKSEVNGLWQQTIRGNLLSIKKYNKYYRVETLRAHLAGFLERVQLVNASGEYPDYIVCVKMISEYPIENRSNGIKIAYSLRRKEMSSEAYRKATDKLLRKSGRYLGNMVAELFYSHQAIREFLKFRSHALKLTKYEQNEMEQISGCTIFSAHT</sequence>
<dbReference type="OrthoDB" id="6402880at2"/>
<keyword evidence="2" id="KW-1185">Reference proteome</keyword>
<accession>A0A4Q1D3C9</accession>
<dbReference type="EMBL" id="SDHZ01000002">
    <property type="protein sequence ID" value="RXK82920.1"/>
    <property type="molecule type" value="Genomic_DNA"/>
</dbReference>
<gene>
    <name evidence="1" type="ORF">ESB13_12390</name>
</gene>
<organism evidence="1 2">
    <name type="scientific">Filimonas effusa</name>
    <dbReference type="NCBI Taxonomy" id="2508721"/>
    <lineage>
        <taxon>Bacteria</taxon>
        <taxon>Pseudomonadati</taxon>
        <taxon>Bacteroidota</taxon>
        <taxon>Chitinophagia</taxon>
        <taxon>Chitinophagales</taxon>
        <taxon>Chitinophagaceae</taxon>
        <taxon>Filimonas</taxon>
    </lineage>
</organism>
<proteinExistence type="predicted"/>
<evidence type="ECO:0000313" key="2">
    <source>
        <dbReference type="Proteomes" id="UP000290545"/>
    </source>
</evidence>
<comment type="caution">
    <text evidence="1">The sequence shown here is derived from an EMBL/GenBank/DDBJ whole genome shotgun (WGS) entry which is preliminary data.</text>
</comment>
<dbReference type="Proteomes" id="UP000290545">
    <property type="component" value="Unassembled WGS sequence"/>
</dbReference>
<dbReference type="AlphaFoldDB" id="A0A4Q1D3C9"/>
<name>A0A4Q1D3C9_9BACT</name>